<dbReference type="GeneID" id="40333738"/>
<dbReference type="AlphaFoldDB" id="A0A3R7N4P5"/>
<evidence type="ECO:0000256" key="1">
    <source>
        <dbReference type="SAM" id="MobiDB-lite"/>
    </source>
</evidence>
<dbReference type="RefSeq" id="XP_029233674.1">
    <property type="nucleotide sequence ID" value="XM_029386467.1"/>
</dbReference>
<reference evidence="2 3" key="1">
    <citation type="journal article" date="2018" name="BMC Genomics">
        <title>Genomic comparison of Trypanosoma conorhini and Trypanosoma rangeli to Trypanosoma cruzi strains of high and low virulence.</title>
        <authorList>
            <person name="Bradwell K.R."/>
            <person name="Koparde V.N."/>
            <person name="Matveyev A.V."/>
            <person name="Serrano M.G."/>
            <person name="Alves J.M."/>
            <person name="Parikh H."/>
            <person name="Huang B."/>
            <person name="Lee V."/>
            <person name="Espinosa-Alvarez O."/>
            <person name="Ortiz P.A."/>
            <person name="Costa-Martins A.G."/>
            <person name="Teixeira M.M."/>
            <person name="Buck G.A."/>
        </authorList>
    </citation>
    <scope>NUCLEOTIDE SEQUENCE [LARGE SCALE GENOMIC DNA]</scope>
    <source>
        <strain evidence="2 3">AM80</strain>
    </source>
</reference>
<name>A0A3R7N4P5_TRYRA</name>
<evidence type="ECO:0000313" key="3">
    <source>
        <dbReference type="Proteomes" id="UP000283634"/>
    </source>
</evidence>
<comment type="caution">
    <text evidence="2">The sequence shown here is derived from an EMBL/GenBank/DDBJ whole genome shotgun (WGS) entry which is preliminary data.</text>
</comment>
<protein>
    <submittedName>
        <fullName evidence="2">Uncharacterized protein</fullName>
    </submittedName>
</protein>
<gene>
    <name evidence="2" type="ORF">TraAM80_09805</name>
</gene>
<accession>A0A3R7N4P5</accession>
<proteinExistence type="predicted"/>
<sequence>MPQHRAPSNTRYTVHLNDTRDPSRSRLSPTAPQTRGDGFRPASPTKASRSKSVLLSKGASGAGKEKTPDSMRSNASRRKVISRNCAPKVSSNTAQFARAVTAASLSCA</sequence>
<keyword evidence="3" id="KW-1185">Reference proteome</keyword>
<feature type="region of interest" description="Disordered" evidence="1">
    <location>
        <begin position="1"/>
        <end position="92"/>
    </location>
</feature>
<dbReference type="Proteomes" id="UP000283634">
    <property type="component" value="Unassembled WGS sequence"/>
</dbReference>
<feature type="compositionally biased region" description="Polar residues" evidence="1">
    <location>
        <begin position="1"/>
        <end position="12"/>
    </location>
</feature>
<organism evidence="2 3">
    <name type="scientific">Trypanosoma rangeli</name>
    <dbReference type="NCBI Taxonomy" id="5698"/>
    <lineage>
        <taxon>Eukaryota</taxon>
        <taxon>Discoba</taxon>
        <taxon>Euglenozoa</taxon>
        <taxon>Kinetoplastea</taxon>
        <taxon>Metakinetoplastina</taxon>
        <taxon>Trypanosomatida</taxon>
        <taxon>Trypanosomatidae</taxon>
        <taxon>Trypanosoma</taxon>
        <taxon>Herpetosoma</taxon>
    </lineage>
</organism>
<evidence type="ECO:0000313" key="2">
    <source>
        <dbReference type="EMBL" id="RNE96425.1"/>
    </source>
</evidence>
<dbReference type="EMBL" id="MKGL01000691">
    <property type="protein sequence ID" value="RNE96425.1"/>
    <property type="molecule type" value="Genomic_DNA"/>
</dbReference>